<name>A0A4Q0SWT0_9BACT</name>
<dbReference type="Gene3D" id="1.20.910.10">
    <property type="entry name" value="Heme oxygenase-like"/>
    <property type="match status" value="1"/>
</dbReference>
<dbReference type="AlphaFoldDB" id="A0A4Q0SWT0"/>
<dbReference type="CDD" id="cd19166">
    <property type="entry name" value="HemeO-bac"/>
    <property type="match status" value="1"/>
</dbReference>
<gene>
    <name evidence="1" type="ORF">GRAN_4696</name>
</gene>
<dbReference type="SUPFAM" id="SSF48613">
    <property type="entry name" value="Heme oxygenase-like"/>
    <property type="match status" value="1"/>
</dbReference>
<accession>A0A4Q0SWT0</accession>
<dbReference type="GO" id="GO:0006788">
    <property type="term" value="P:heme oxidation"/>
    <property type="evidence" value="ECO:0007669"/>
    <property type="project" value="InterPro"/>
</dbReference>
<dbReference type="Pfam" id="PF01126">
    <property type="entry name" value="Heme_oxygenase"/>
    <property type="match status" value="1"/>
</dbReference>
<organism evidence="1 2">
    <name type="scientific">Granulicella sibirica</name>
    <dbReference type="NCBI Taxonomy" id="2479048"/>
    <lineage>
        <taxon>Bacteria</taxon>
        <taxon>Pseudomonadati</taxon>
        <taxon>Acidobacteriota</taxon>
        <taxon>Terriglobia</taxon>
        <taxon>Terriglobales</taxon>
        <taxon>Acidobacteriaceae</taxon>
        <taxon>Granulicella</taxon>
    </lineage>
</organism>
<dbReference type="GO" id="GO:0004392">
    <property type="term" value="F:heme oxygenase (decyclizing) activity"/>
    <property type="evidence" value="ECO:0007669"/>
    <property type="project" value="InterPro"/>
</dbReference>
<reference evidence="2" key="2">
    <citation type="submission" date="2019-02" db="EMBL/GenBank/DDBJ databases">
        <title>Granulicella sibirica sp. nov., a psychrotolerant acidobacterium isolated from an organic soil layer in forested tundra, West Siberia.</title>
        <authorList>
            <person name="Oshkin I.Y."/>
            <person name="Kulichevskaya I.S."/>
            <person name="Rijpstra W.I.C."/>
            <person name="Sinninghe Damste J.S."/>
            <person name="Rakitin A.L."/>
            <person name="Ravin N.V."/>
            <person name="Dedysh S.N."/>
        </authorList>
    </citation>
    <scope>NUCLEOTIDE SEQUENCE [LARGE SCALE GENOMIC DNA]</scope>
    <source>
        <strain evidence="2">AF10</strain>
    </source>
</reference>
<dbReference type="Proteomes" id="UP000289437">
    <property type="component" value="Unassembled WGS sequence"/>
</dbReference>
<dbReference type="EMBL" id="RDSM01000004">
    <property type="protein sequence ID" value="RXH54400.1"/>
    <property type="molecule type" value="Genomic_DNA"/>
</dbReference>
<proteinExistence type="predicted"/>
<keyword evidence="2" id="KW-1185">Reference proteome</keyword>
<evidence type="ECO:0000313" key="1">
    <source>
        <dbReference type="EMBL" id="RXH54400.1"/>
    </source>
</evidence>
<evidence type="ECO:0000313" key="2">
    <source>
        <dbReference type="Proteomes" id="UP000289437"/>
    </source>
</evidence>
<dbReference type="InterPro" id="IPR016084">
    <property type="entry name" value="Haem_Oase-like_multi-hlx"/>
</dbReference>
<reference evidence="1 2" key="1">
    <citation type="submission" date="2018-11" db="EMBL/GenBank/DDBJ databases">
        <authorList>
            <person name="Mardanov A.V."/>
            <person name="Ravin N.V."/>
            <person name="Dedysh S.N."/>
        </authorList>
    </citation>
    <scope>NUCLEOTIDE SEQUENCE [LARGE SCALE GENOMIC DNA]</scope>
    <source>
        <strain evidence="1 2">AF10</strain>
    </source>
</reference>
<dbReference type="InterPro" id="IPR016053">
    <property type="entry name" value="Haem_Oase-like"/>
</dbReference>
<sequence>MDVARLREATAADHEAVEGAVPLMDAGLDRARYVAVLQRMHGVVKVWEEFALRAAPPSLLPMVVERQRLGLLEGDLLGLGADVPSGDGPVLPGWGSPGELLGAMYVMEGSRLGGQMIARHVEGLLGFSSGEGGAYFRGFGDRTGVMWKELVRVLDGVPPPQDEVVIRAAREMFAVFGGWMRGV</sequence>
<protein>
    <submittedName>
        <fullName evidence="1">Bacteriophytochrome heme oxygenase BphO</fullName>
    </submittedName>
</protein>
<comment type="caution">
    <text evidence="1">The sequence shown here is derived from an EMBL/GenBank/DDBJ whole genome shotgun (WGS) entry which is preliminary data.</text>
</comment>